<dbReference type="PANTHER" id="PTHR31001">
    <property type="entry name" value="UNCHARACTERIZED TRANSCRIPTIONAL REGULATORY PROTEIN"/>
    <property type="match status" value="1"/>
</dbReference>
<evidence type="ECO:0000313" key="5">
    <source>
        <dbReference type="Proteomes" id="UP000224634"/>
    </source>
</evidence>
<name>A0A2B7XWM9_POLH7</name>
<dbReference type="PANTHER" id="PTHR31001:SF40">
    <property type="entry name" value="ZN(II)2CYS6 TRANSCRIPTION FACTOR (EUROFUNG)"/>
    <property type="match status" value="1"/>
</dbReference>
<evidence type="ECO:0000256" key="2">
    <source>
        <dbReference type="ARBA" id="ARBA00023242"/>
    </source>
</evidence>
<dbReference type="STRING" id="1447883.A0A2B7XWM9"/>
<feature type="region of interest" description="Disordered" evidence="3">
    <location>
        <begin position="221"/>
        <end position="245"/>
    </location>
</feature>
<gene>
    <name evidence="4" type="ORF">AJ80_06516</name>
</gene>
<evidence type="ECO:0000313" key="4">
    <source>
        <dbReference type="EMBL" id="PGH13032.1"/>
    </source>
</evidence>
<comment type="subcellular location">
    <subcellularLocation>
        <location evidence="1">Nucleus</location>
    </subcellularLocation>
</comment>
<feature type="region of interest" description="Disordered" evidence="3">
    <location>
        <begin position="299"/>
        <end position="515"/>
    </location>
</feature>
<keyword evidence="2" id="KW-0539">Nucleus</keyword>
<protein>
    <submittedName>
        <fullName evidence="4">Uncharacterized protein</fullName>
    </submittedName>
</protein>
<sequence length="535" mass="60821">MQGPRHSIRREDFSTHFPVNADDKDFITTPTAAGSSAAPREDEPRWTDMTLTRIRFEWQELMRLLYGDRIRLEKKAVTLTHILAKIDAFKKATYAKYGPMVYVSNPTPLQRLAQRQISMFIGRCYIAVLHRYHNSVVVRIPDRLRQVLLTAGTQLLEDAIEMETAPDLRTWAWYAGALIQYHTAFLLLYEVNQFPMRKESDRIWSCLDYLFEIPPSFNPIGGEGKEGASGGGGGGGGGGGRSRHVSRQELLAQREVKGRMILTEIRDRLREYRNMRKVKVPVSMVDTRILAPVHVDVIATGAGPPTRVPNIDEEDEEEEEEQEEEEEEEEEEEQAEEGGAEHDIVKQENFVPPVSDKMDTTATTLTSTQRPVSSHHVQQQPPRPQSAQQRQQHMDFYQQPQTSAPHVPQQPPPPLIYYPLQQQQQQQQRTEQPHRQQQSNYSLPPQPFPKQSYTFVPDAIIRGQSMEPESHPTPSDDSGPAGLWFLSRSGSVSAGTAPPMNRPMQGQGLPQFSGTEDLPMLDIDWCIRHSSRILY</sequence>
<dbReference type="GO" id="GO:0005634">
    <property type="term" value="C:nucleus"/>
    <property type="evidence" value="ECO:0007669"/>
    <property type="project" value="UniProtKB-SubCell"/>
</dbReference>
<feature type="compositionally biased region" description="Gly residues" evidence="3">
    <location>
        <begin position="227"/>
        <end position="240"/>
    </location>
</feature>
<accession>A0A2B7XWM9</accession>
<evidence type="ECO:0000256" key="3">
    <source>
        <dbReference type="SAM" id="MobiDB-lite"/>
    </source>
</evidence>
<dbReference type="AlphaFoldDB" id="A0A2B7XWM9"/>
<feature type="compositionally biased region" description="Polar residues" evidence="3">
    <location>
        <begin position="360"/>
        <end position="377"/>
    </location>
</feature>
<dbReference type="InterPro" id="IPR050613">
    <property type="entry name" value="Sec_Metabolite_Reg"/>
</dbReference>
<feature type="compositionally biased region" description="Polar residues" evidence="3">
    <location>
        <begin position="439"/>
        <end position="454"/>
    </location>
</feature>
<dbReference type="OrthoDB" id="424974at2759"/>
<organism evidence="4 5">
    <name type="scientific">Polytolypa hystricis (strain UAMH7299)</name>
    <dbReference type="NCBI Taxonomy" id="1447883"/>
    <lineage>
        <taxon>Eukaryota</taxon>
        <taxon>Fungi</taxon>
        <taxon>Dikarya</taxon>
        <taxon>Ascomycota</taxon>
        <taxon>Pezizomycotina</taxon>
        <taxon>Eurotiomycetes</taxon>
        <taxon>Eurotiomycetidae</taxon>
        <taxon>Onygenales</taxon>
        <taxon>Onygenales incertae sedis</taxon>
        <taxon>Polytolypa</taxon>
    </lineage>
</organism>
<dbReference type="EMBL" id="PDNA01000109">
    <property type="protein sequence ID" value="PGH13032.1"/>
    <property type="molecule type" value="Genomic_DNA"/>
</dbReference>
<proteinExistence type="predicted"/>
<feature type="compositionally biased region" description="Low complexity" evidence="3">
    <location>
        <begin position="417"/>
        <end position="438"/>
    </location>
</feature>
<keyword evidence="5" id="KW-1185">Reference proteome</keyword>
<evidence type="ECO:0000256" key="1">
    <source>
        <dbReference type="ARBA" id="ARBA00004123"/>
    </source>
</evidence>
<feature type="compositionally biased region" description="Acidic residues" evidence="3">
    <location>
        <begin position="311"/>
        <end position="338"/>
    </location>
</feature>
<dbReference type="Proteomes" id="UP000224634">
    <property type="component" value="Unassembled WGS sequence"/>
</dbReference>
<comment type="caution">
    <text evidence="4">The sequence shown here is derived from an EMBL/GenBank/DDBJ whole genome shotgun (WGS) entry which is preliminary data.</text>
</comment>
<reference evidence="4 5" key="1">
    <citation type="submission" date="2017-10" db="EMBL/GenBank/DDBJ databases">
        <title>Comparative genomics in systemic dimorphic fungi from Ajellomycetaceae.</title>
        <authorList>
            <person name="Munoz J.F."/>
            <person name="Mcewen J.G."/>
            <person name="Clay O.K."/>
            <person name="Cuomo C.A."/>
        </authorList>
    </citation>
    <scope>NUCLEOTIDE SEQUENCE [LARGE SCALE GENOMIC DNA]</scope>
    <source>
        <strain evidence="4 5">UAMH7299</strain>
    </source>
</reference>